<dbReference type="EMBL" id="KI894023">
    <property type="protein sequence ID" value="OCF23767.1"/>
    <property type="molecule type" value="Genomic_DNA"/>
</dbReference>
<keyword evidence="1" id="KW-0732">Signal</keyword>
<feature type="chain" id="PRO_5042334704" evidence="1">
    <location>
        <begin position="22"/>
        <end position="163"/>
    </location>
</feature>
<dbReference type="GeneID" id="30211150"/>
<protein>
    <submittedName>
        <fullName evidence="2">Uncharacterized protein</fullName>
    </submittedName>
</protein>
<dbReference type="EMBL" id="CP144546">
    <property type="protein sequence ID" value="WVW85470.1"/>
    <property type="molecule type" value="Genomic_DNA"/>
</dbReference>
<evidence type="ECO:0000256" key="1">
    <source>
        <dbReference type="SAM" id="SignalP"/>
    </source>
</evidence>
<proteinExistence type="predicted"/>
<dbReference type="AlphaFoldDB" id="A0A1B9FYB6"/>
<organism evidence="2">
    <name type="scientific">Kwoniella bestiolae CBS 10118</name>
    <dbReference type="NCBI Taxonomy" id="1296100"/>
    <lineage>
        <taxon>Eukaryota</taxon>
        <taxon>Fungi</taxon>
        <taxon>Dikarya</taxon>
        <taxon>Basidiomycota</taxon>
        <taxon>Agaricomycotina</taxon>
        <taxon>Tremellomycetes</taxon>
        <taxon>Tremellales</taxon>
        <taxon>Cryptococcaceae</taxon>
        <taxon>Kwoniella</taxon>
    </lineage>
</organism>
<reference evidence="3" key="4">
    <citation type="submission" date="2024-02" db="EMBL/GenBank/DDBJ databases">
        <title>Comparative genomics of Cryptococcus and Kwoniella reveals pathogenesis evolution and contrasting modes of karyotype evolution via chromosome fusion or intercentromeric recombination.</title>
        <authorList>
            <person name="Coelho M.A."/>
            <person name="David-Palma M."/>
            <person name="Shea T."/>
            <person name="Bowers K."/>
            <person name="McGinley-Smith S."/>
            <person name="Mohammad A.W."/>
            <person name="Gnirke A."/>
            <person name="Yurkov A.M."/>
            <person name="Nowrousian M."/>
            <person name="Sun S."/>
            <person name="Cuomo C.A."/>
            <person name="Heitman J."/>
        </authorList>
    </citation>
    <scope>NUCLEOTIDE SEQUENCE</scope>
    <source>
        <strain evidence="3">CBS 10118</strain>
    </source>
</reference>
<accession>A0A1B9FYB6</accession>
<feature type="signal peptide" evidence="1">
    <location>
        <begin position="1"/>
        <end position="21"/>
    </location>
</feature>
<evidence type="ECO:0000313" key="3">
    <source>
        <dbReference type="EMBL" id="WVW85470.1"/>
    </source>
</evidence>
<dbReference type="Proteomes" id="UP000092730">
    <property type="component" value="Chromosome 6"/>
</dbReference>
<dbReference type="VEuPathDB" id="FungiDB:I302_06751"/>
<gene>
    <name evidence="2" type="ORF">I302_06751</name>
    <name evidence="3" type="ORF">I302_107508</name>
</gene>
<name>A0A1B9FYB6_9TREE</name>
<dbReference type="OrthoDB" id="2563201at2759"/>
<reference evidence="2" key="3">
    <citation type="submission" date="2014-01" db="EMBL/GenBank/DDBJ databases">
        <title>Evolution of pathogenesis and genome organization in the Tremellales.</title>
        <authorList>
            <person name="Cuomo C."/>
            <person name="Litvintseva A."/>
            <person name="Heitman J."/>
            <person name="Chen Y."/>
            <person name="Sun S."/>
            <person name="Springer D."/>
            <person name="Dromer F."/>
            <person name="Young S."/>
            <person name="Zeng Q."/>
            <person name="Chapman S."/>
            <person name="Gujja S."/>
            <person name="Saif S."/>
            <person name="Birren B."/>
        </authorList>
    </citation>
    <scope>NUCLEOTIDE SEQUENCE</scope>
    <source>
        <strain evidence="2">CBS 10118</strain>
    </source>
</reference>
<dbReference type="KEGG" id="kbi:30211150"/>
<evidence type="ECO:0000313" key="4">
    <source>
        <dbReference type="Proteomes" id="UP000092730"/>
    </source>
</evidence>
<dbReference type="RefSeq" id="XP_019044837.1">
    <property type="nucleotide sequence ID" value="XM_019193360.1"/>
</dbReference>
<reference evidence="2" key="1">
    <citation type="submission" date="2013-07" db="EMBL/GenBank/DDBJ databases">
        <title>The Genome Sequence of Cryptococcus bestiolae CBS10118.</title>
        <authorList>
            <consortium name="The Broad Institute Genome Sequencing Platform"/>
            <person name="Cuomo C."/>
            <person name="Litvintseva A."/>
            <person name="Chen Y."/>
            <person name="Heitman J."/>
            <person name="Sun S."/>
            <person name="Springer D."/>
            <person name="Dromer F."/>
            <person name="Young S.K."/>
            <person name="Zeng Q."/>
            <person name="Gargeya S."/>
            <person name="Fitzgerald M."/>
            <person name="Abouelleil A."/>
            <person name="Alvarado L."/>
            <person name="Berlin A.M."/>
            <person name="Chapman S.B."/>
            <person name="Dewar J."/>
            <person name="Goldberg J."/>
            <person name="Griggs A."/>
            <person name="Gujja S."/>
            <person name="Hansen M."/>
            <person name="Howarth C."/>
            <person name="Imamovic A."/>
            <person name="Larimer J."/>
            <person name="McCowan C."/>
            <person name="Murphy C."/>
            <person name="Pearson M."/>
            <person name="Priest M."/>
            <person name="Roberts A."/>
            <person name="Saif S."/>
            <person name="Shea T."/>
            <person name="Sykes S."/>
            <person name="Wortman J."/>
            <person name="Nusbaum C."/>
            <person name="Birren B."/>
        </authorList>
    </citation>
    <scope>NUCLEOTIDE SEQUENCE [LARGE SCALE GENOMIC DNA]</scope>
    <source>
        <strain evidence="2">CBS 10118</strain>
    </source>
</reference>
<evidence type="ECO:0000313" key="2">
    <source>
        <dbReference type="EMBL" id="OCF23767.1"/>
    </source>
</evidence>
<reference evidence="3" key="2">
    <citation type="submission" date="2013-07" db="EMBL/GenBank/DDBJ databases">
        <authorList>
            <consortium name="The Broad Institute Genome Sequencing Platform"/>
            <person name="Cuomo C."/>
            <person name="Litvintseva A."/>
            <person name="Chen Y."/>
            <person name="Heitman J."/>
            <person name="Sun S."/>
            <person name="Springer D."/>
            <person name="Dromer F."/>
            <person name="Young S.K."/>
            <person name="Zeng Q."/>
            <person name="Gargeya S."/>
            <person name="Fitzgerald M."/>
            <person name="Abouelleil A."/>
            <person name="Alvarado L."/>
            <person name="Berlin A.M."/>
            <person name="Chapman S.B."/>
            <person name="Dewar J."/>
            <person name="Goldberg J."/>
            <person name="Griggs A."/>
            <person name="Gujja S."/>
            <person name="Hansen M."/>
            <person name="Howarth C."/>
            <person name="Imamovic A."/>
            <person name="Larimer J."/>
            <person name="McCowan C."/>
            <person name="Murphy C."/>
            <person name="Pearson M."/>
            <person name="Priest M."/>
            <person name="Roberts A."/>
            <person name="Saif S."/>
            <person name="Shea T."/>
            <person name="Sykes S."/>
            <person name="Wortman J."/>
            <person name="Nusbaum C."/>
            <person name="Birren B."/>
        </authorList>
    </citation>
    <scope>NUCLEOTIDE SEQUENCE</scope>
    <source>
        <strain evidence="3">CBS 10118</strain>
    </source>
</reference>
<sequence length="163" mass="18209">MTKLVHALLPISIVLPTPALAAAPEKDAKGEIVAKVKLTIPKYSEWINSDDQNDYKRGEDQVNYGFTQKDIDDEKKYQFVWSTLEHIDDVPKTFFPTPYWNITCEVGAGQAFDGAASFTLSEKEPWIKVNEAKPWTGVSCKEPKCLAEACKDEAAPVIDTFLP</sequence>
<keyword evidence="4" id="KW-1185">Reference proteome</keyword>